<keyword evidence="6" id="KW-0812">Transmembrane</keyword>
<keyword evidence="11 14" id="KW-0503">Monooxygenase</keyword>
<evidence type="ECO:0000256" key="7">
    <source>
        <dbReference type="ARBA" id="ARBA00022723"/>
    </source>
</evidence>
<keyword evidence="12" id="KW-0472">Membrane</keyword>
<dbReference type="CDD" id="cd11065">
    <property type="entry name" value="CYP64-like"/>
    <property type="match status" value="1"/>
</dbReference>
<dbReference type="PROSITE" id="PS00086">
    <property type="entry name" value="CYTOCHROME_P450"/>
    <property type="match status" value="1"/>
</dbReference>
<organism evidence="15 16">
    <name type="scientific">Ganoderma sinense ZZ0214-1</name>
    <dbReference type="NCBI Taxonomy" id="1077348"/>
    <lineage>
        <taxon>Eukaryota</taxon>
        <taxon>Fungi</taxon>
        <taxon>Dikarya</taxon>
        <taxon>Basidiomycota</taxon>
        <taxon>Agaricomycotina</taxon>
        <taxon>Agaricomycetes</taxon>
        <taxon>Polyporales</taxon>
        <taxon>Polyporaceae</taxon>
        <taxon>Ganoderma</taxon>
    </lineage>
</organism>
<dbReference type="GO" id="GO:0004497">
    <property type="term" value="F:monooxygenase activity"/>
    <property type="evidence" value="ECO:0007669"/>
    <property type="project" value="UniProtKB-KW"/>
</dbReference>
<keyword evidence="5 13" id="KW-0349">Heme</keyword>
<evidence type="ECO:0000256" key="8">
    <source>
        <dbReference type="ARBA" id="ARBA00022989"/>
    </source>
</evidence>
<keyword evidence="8" id="KW-1133">Transmembrane helix</keyword>
<comment type="pathway">
    <text evidence="3">Secondary metabolite biosynthesis.</text>
</comment>
<dbReference type="Proteomes" id="UP000230002">
    <property type="component" value="Unassembled WGS sequence"/>
</dbReference>
<evidence type="ECO:0000256" key="9">
    <source>
        <dbReference type="ARBA" id="ARBA00023002"/>
    </source>
</evidence>
<dbReference type="GO" id="GO:0020037">
    <property type="term" value="F:heme binding"/>
    <property type="evidence" value="ECO:0007669"/>
    <property type="project" value="InterPro"/>
</dbReference>
<dbReference type="GO" id="GO:0016705">
    <property type="term" value="F:oxidoreductase activity, acting on paired donors, with incorporation or reduction of molecular oxygen"/>
    <property type="evidence" value="ECO:0007669"/>
    <property type="project" value="InterPro"/>
</dbReference>
<dbReference type="AlphaFoldDB" id="A0A2G8RT00"/>
<feature type="binding site" description="axial binding residue" evidence="13">
    <location>
        <position position="433"/>
    </location>
    <ligand>
        <name>heme</name>
        <dbReference type="ChEBI" id="CHEBI:30413"/>
    </ligand>
    <ligandPart>
        <name>Fe</name>
        <dbReference type="ChEBI" id="CHEBI:18248"/>
    </ligandPart>
</feature>
<comment type="similarity">
    <text evidence="4 14">Belongs to the cytochrome P450 family.</text>
</comment>
<evidence type="ECO:0000256" key="6">
    <source>
        <dbReference type="ARBA" id="ARBA00022692"/>
    </source>
</evidence>
<evidence type="ECO:0000256" key="13">
    <source>
        <dbReference type="PIRSR" id="PIRSR602401-1"/>
    </source>
</evidence>
<dbReference type="PANTHER" id="PTHR46300:SF7">
    <property type="entry name" value="P450, PUTATIVE (EUROFUNG)-RELATED"/>
    <property type="match status" value="1"/>
</dbReference>
<evidence type="ECO:0000256" key="2">
    <source>
        <dbReference type="ARBA" id="ARBA00004167"/>
    </source>
</evidence>
<dbReference type="InterPro" id="IPR050364">
    <property type="entry name" value="Cytochrome_P450_fung"/>
</dbReference>
<dbReference type="STRING" id="1077348.A0A2G8RT00"/>
<evidence type="ECO:0000256" key="4">
    <source>
        <dbReference type="ARBA" id="ARBA00010617"/>
    </source>
</evidence>
<evidence type="ECO:0000313" key="15">
    <source>
        <dbReference type="EMBL" id="PIL24645.1"/>
    </source>
</evidence>
<keyword evidence="7 13" id="KW-0479">Metal-binding</keyword>
<dbReference type="Gene3D" id="1.10.630.10">
    <property type="entry name" value="Cytochrome P450"/>
    <property type="match status" value="1"/>
</dbReference>
<name>A0A2G8RT00_9APHY</name>
<dbReference type="PRINTS" id="PR00463">
    <property type="entry name" value="EP450I"/>
</dbReference>
<evidence type="ECO:0000256" key="14">
    <source>
        <dbReference type="RuleBase" id="RU000461"/>
    </source>
</evidence>
<evidence type="ECO:0000256" key="1">
    <source>
        <dbReference type="ARBA" id="ARBA00001971"/>
    </source>
</evidence>
<dbReference type="InterPro" id="IPR036396">
    <property type="entry name" value="Cyt_P450_sf"/>
</dbReference>
<dbReference type="GO" id="GO:0005506">
    <property type="term" value="F:iron ion binding"/>
    <property type="evidence" value="ECO:0007669"/>
    <property type="project" value="InterPro"/>
</dbReference>
<evidence type="ECO:0000313" key="16">
    <source>
        <dbReference type="Proteomes" id="UP000230002"/>
    </source>
</evidence>
<comment type="subcellular location">
    <subcellularLocation>
        <location evidence="2">Membrane</location>
        <topology evidence="2">Single-pass membrane protein</topology>
    </subcellularLocation>
</comment>
<dbReference type="EMBL" id="AYKW01000056">
    <property type="protein sequence ID" value="PIL24645.1"/>
    <property type="molecule type" value="Genomic_DNA"/>
</dbReference>
<dbReference type="InterPro" id="IPR002401">
    <property type="entry name" value="Cyt_P450_E_grp-I"/>
</dbReference>
<keyword evidence="9 14" id="KW-0560">Oxidoreductase</keyword>
<evidence type="ECO:0000256" key="11">
    <source>
        <dbReference type="ARBA" id="ARBA00023033"/>
    </source>
</evidence>
<comment type="cofactor">
    <cofactor evidence="1 13">
        <name>heme</name>
        <dbReference type="ChEBI" id="CHEBI:30413"/>
    </cofactor>
</comment>
<dbReference type="SUPFAM" id="SSF48264">
    <property type="entry name" value="Cytochrome P450"/>
    <property type="match status" value="1"/>
</dbReference>
<comment type="caution">
    <text evidence="15">The sequence shown here is derived from an EMBL/GenBank/DDBJ whole genome shotgun (WGS) entry which is preliminary data.</text>
</comment>
<dbReference type="Pfam" id="PF00067">
    <property type="entry name" value="p450"/>
    <property type="match status" value="1"/>
</dbReference>
<dbReference type="InterPro" id="IPR017972">
    <property type="entry name" value="Cyt_P450_CS"/>
</dbReference>
<dbReference type="GO" id="GO:0016020">
    <property type="term" value="C:membrane"/>
    <property type="evidence" value="ECO:0007669"/>
    <property type="project" value="UniProtKB-SubCell"/>
</dbReference>
<evidence type="ECO:0000256" key="12">
    <source>
        <dbReference type="ARBA" id="ARBA00023136"/>
    </source>
</evidence>
<proteinExistence type="inferred from homology"/>
<protein>
    <submittedName>
        <fullName evidence="15">Cytochrome P450</fullName>
    </submittedName>
</protein>
<evidence type="ECO:0000256" key="5">
    <source>
        <dbReference type="ARBA" id="ARBA00022617"/>
    </source>
</evidence>
<gene>
    <name evidence="15" type="ORF">GSI_12529</name>
</gene>
<dbReference type="PANTHER" id="PTHR46300">
    <property type="entry name" value="P450, PUTATIVE (EUROFUNG)-RELATED-RELATED"/>
    <property type="match status" value="1"/>
</dbReference>
<sequence length="510" mass="56225">MNTADVVLLLVGGLIVLRLFTITRSLGPLPPGPKGLPFVGNVFEVPSTYQWLTFANWADKWGDIITFRMLGQRFVVLSSVEHATEIMEKKSAIYSSRASLPVGGDMVGWSEVLILEPYGERMRDMRKLISSVMGTTKRIERFHPLVESEVKQFLVGLADRADVLSQEVHHLAGSIIAKIVYGYKSKGPGDRMIQAVDKAMEDLAVVLTPGAYLADVFPILCYVPGWFPGAGWKKLVSEQRKTFLTVVDLPHKWIREQMAAGTALPSFSSTLLDGNTDPERERLIKMTATALYGGGADTTVSSVMSFFLAMTCFPEVQRKAQAEIDAVLGSERLPIITDKDRLPYMHALVLEVLRWLPVAPLAFAHQLIEDDVHAGYLLPKGSLVTVNVWKIFHDPTLYVDPMVFNPERFIASPGKAAERDPRDFAFGFGRRKCPGIFFAEASIFATVAQTLAVYTISKAVDANGGVIEPRVGTSGTNLSHPLPFQCKVTVRSDKAQALLDAIRDNVQDSQ</sequence>
<keyword evidence="16" id="KW-1185">Reference proteome</keyword>
<evidence type="ECO:0000256" key="3">
    <source>
        <dbReference type="ARBA" id="ARBA00005179"/>
    </source>
</evidence>
<reference evidence="15 16" key="1">
    <citation type="journal article" date="2015" name="Sci. Rep.">
        <title>Chromosome-level genome map provides insights into diverse defense mechanisms in the medicinal fungus Ganoderma sinense.</title>
        <authorList>
            <person name="Zhu Y."/>
            <person name="Xu J."/>
            <person name="Sun C."/>
            <person name="Zhou S."/>
            <person name="Xu H."/>
            <person name="Nelson D.R."/>
            <person name="Qian J."/>
            <person name="Song J."/>
            <person name="Luo H."/>
            <person name="Xiang L."/>
            <person name="Li Y."/>
            <person name="Xu Z."/>
            <person name="Ji A."/>
            <person name="Wang L."/>
            <person name="Lu S."/>
            <person name="Hayward A."/>
            <person name="Sun W."/>
            <person name="Li X."/>
            <person name="Schwartz D.C."/>
            <person name="Wang Y."/>
            <person name="Chen S."/>
        </authorList>
    </citation>
    <scope>NUCLEOTIDE SEQUENCE [LARGE SCALE GENOMIC DNA]</scope>
    <source>
        <strain evidence="15 16">ZZ0214-1</strain>
    </source>
</reference>
<dbReference type="PRINTS" id="PR00385">
    <property type="entry name" value="P450"/>
</dbReference>
<dbReference type="InterPro" id="IPR001128">
    <property type="entry name" value="Cyt_P450"/>
</dbReference>
<accession>A0A2G8RT00</accession>
<keyword evidence="10 13" id="KW-0408">Iron</keyword>
<evidence type="ECO:0000256" key="10">
    <source>
        <dbReference type="ARBA" id="ARBA00023004"/>
    </source>
</evidence>
<dbReference type="OrthoDB" id="2789670at2759"/>